<dbReference type="EMBL" id="JBEPLT010000029">
    <property type="protein sequence ID" value="MET3560826.1"/>
    <property type="molecule type" value="Genomic_DNA"/>
</dbReference>
<protein>
    <submittedName>
        <fullName evidence="1">Uncharacterized protein</fullName>
    </submittedName>
</protein>
<comment type="caution">
    <text evidence="1">The sequence shown here is derived from an EMBL/GenBank/DDBJ whole genome shotgun (WGS) entry which is preliminary data.</text>
</comment>
<gene>
    <name evidence="1" type="ORF">ABID39_001542</name>
</gene>
<accession>A0ABV2FQL8</accession>
<reference evidence="1 2" key="1">
    <citation type="submission" date="2024-06" db="EMBL/GenBank/DDBJ databases">
        <title>Genomic Encyclopedia of Type Strains, Phase IV (KMG-IV): sequencing the most valuable type-strain genomes for metagenomic binning, comparative biology and taxonomic classification.</title>
        <authorList>
            <person name="Goeker M."/>
        </authorList>
    </citation>
    <scope>NUCLEOTIDE SEQUENCE [LARGE SCALE GENOMIC DNA]</scope>
    <source>
        <strain evidence="1 2">DSM 23650</strain>
    </source>
</reference>
<proteinExistence type="predicted"/>
<organism evidence="1 2">
    <name type="scientific">Bartonella japonica</name>
    <dbReference type="NCBI Taxonomy" id="357761"/>
    <lineage>
        <taxon>Bacteria</taxon>
        <taxon>Pseudomonadati</taxon>
        <taxon>Pseudomonadota</taxon>
        <taxon>Alphaproteobacteria</taxon>
        <taxon>Hyphomicrobiales</taxon>
        <taxon>Bartonellaceae</taxon>
        <taxon>Bartonella</taxon>
    </lineage>
</organism>
<name>A0ABV2FQL8_9HYPH</name>
<evidence type="ECO:0000313" key="1">
    <source>
        <dbReference type="EMBL" id="MET3560826.1"/>
    </source>
</evidence>
<dbReference type="Proteomes" id="UP001549112">
    <property type="component" value="Unassembled WGS sequence"/>
</dbReference>
<sequence>MMMKIKNCPKFNSGLFVVSSIFAVDYQIIDLFKYKAFLGLQLNFEAERLSIF</sequence>
<keyword evidence="2" id="KW-1185">Reference proteome</keyword>
<evidence type="ECO:0000313" key="2">
    <source>
        <dbReference type="Proteomes" id="UP001549112"/>
    </source>
</evidence>